<evidence type="ECO:0000313" key="2">
    <source>
        <dbReference type="EMBL" id="MDZ8120540.1"/>
    </source>
</evidence>
<sequence length="870" mass="94234">MKKTGRFAIAILVAATWISDPAEAVIVNYTAPDYSDGDLTNSTVWAGDGGNIISNAATDGVVLYSADVQWVDNVFNEPITMASPGDRMTLAQKFKYNATEQFTSGTGGLTSLIFFDNSTVSANTIRVALRRGSTDKLFLFLQYGNTVSSPYMDEITAGVTNGVGESDWLDFRATLQKNYGTDDWTLVATVTNLTTGAEVLSHDFGAFEPKAALQDDDIMYGGINSTRSDSVCKANNRMVGSFEVASSFITPPAPTEVIVQWNNAGETNIVFDNSISFKDWVSTSYEAHQGFDGGTNVYYPDASTNRTPGVNATASNTGTVIIRDGGNGADAIELGRGAGDEYEGMLVWEDFLGTNTTLASYSINIYGTGKGYTNGVIRFLMQKGSGEWYASETNNLPKGQLLLSDIDAAAMTWYEFSPLVDGKATIGSVATPDMTDVSTVGYYFDLGAGGAYYATRCFGFSVRASVGEVRSDNVFAYDFKGWNSETAFSDAPGWDSLNQWGWGFVNSNATGNALVHRPSSTNYTAAKRGWNWRGVMYTNGLPHQLDAGDEIEFSVNAKMFVRDNLSNLTLADFFFTTNGTSLAENTSPYAESIQSFGTYPDGQLGFRINQGSWNNSGAWPDGGLTIGLDPAAPSTPSGSMNLNDIGVTNLNNPGSDYETDELVYTYSALKTTNAGVWDVSFILSDANGAVLKTINQSSWTNEALYNATNIYFGMYADQNFGTEEGLEIQNMNCRVILGPEVEEVIVGWDKFIIDYPGIGSETDNPDNDALDNWSEYIFGGVPTNGNDIGTQPTFDGSTGDYTFYTVNTERELQALVLTKENLILDQWETNSVIDVNAGADDGTFYVNSVNFDTASSTNQLFMKLIIEQQP</sequence>
<comment type="caution">
    <text evidence="2">The sequence shown here is derived from an EMBL/GenBank/DDBJ whole genome shotgun (WGS) entry which is preliminary data.</text>
</comment>
<reference evidence="2 3" key="1">
    <citation type="journal article" date="2024" name="Appl. Environ. Microbiol.">
        <title>Pontiella agarivorans sp. nov., a novel marine anaerobic bacterium capable of degrading macroalgal polysaccharides and fixing nitrogen.</title>
        <authorList>
            <person name="Liu N."/>
            <person name="Kivenson V."/>
            <person name="Peng X."/>
            <person name="Cui Z."/>
            <person name="Lankiewicz T.S."/>
            <person name="Gosselin K.M."/>
            <person name="English C.J."/>
            <person name="Blair E.M."/>
            <person name="O'Malley M.A."/>
            <person name="Valentine D.L."/>
        </authorList>
    </citation>
    <scope>NUCLEOTIDE SEQUENCE [LARGE SCALE GENOMIC DNA]</scope>
    <source>
        <strain evidence="2 3">NLcol2</strain>
    </source>
</reference>
<feature type="chain" id="PRO_5045568531" evidence="1">
    <location>
        <begin position="25"/>
        <end position="870"/>
    </location>
</feature>
<gene>
    <name evidence="2" type="ORF">P9H32_18075</name>
</gene>
<proteinExistence type="predicted"/>
<organism evidence="2 3">
    <name type="scientific">Pontiella agarivorans</name>
    <dbReference type="NCBI Taxonomy" id="3038953"/>
    <lineage>
        <taxon>Bacteria</taxon>
        <taxon>Pseudomonadati</taxon>
        <taxon>Kiritimatiellota</taxon>
        <taxon>Kiritimatiellia</taxon>
        <taxon>Kiritimatiellales</taxon>
        <taxon>Pontiellaceae</taxon>
        <taxon>Pontiella</taxon>
    </lineage>
</organism>
<dbReference type="EMBL" id="JARVCO010000012">
    <property type="protein sequence ID" value="MDZ8120540.1"/>
    <property type="molecule type" value="Genomic_DNA"/>
</dbReference>
<keyword evidence="3" id="KW-1185">Reference proteome</keyword>
<accession>A0ABU5N262</accession>
<evidence type="ECO:0000313" key="3">
    <source>
        <dbReference type="Proteomes" id="UP001290861"/>
    </source>
</evidence>
<protein>
    <submittedName>
        <fullName evidence="2">Uncharacterized protein</fullName>
    </submittedName>
</protein>
<keyword evidence="1" id="KW-0732">Signal</keyword>
<dbReference type="RefSeq" id="WP_322610314.1">
    <property type="nucleotide sequence ID" value="NZ_JARVCO010000012.1"/>
</dbReference>
<dbReference type="Proteomes" id="UP001290861">
    <property type="component" value="Unassembled WGS sequence"/>
</dbReference>
<evidence type="ECO:0000256" key="1">
    <source>
        <dbReference type="SAM" id="SignalP"/>
    </source>
</evidence>
<feature type="signal peptide" evidence="1">
    <location>
        <begin position="1"/>
        <end position="24"/>
    </location>
</feature>
<name>A0ABU5N262_9BACT</name>